<dbReference type="InterPro" id="IPR002068">
    <property type="entry name" value="A-crystallin/Hsp20_dom"/>
</dbReference>
<evidence type="ECO:0000313" key="6">
    <source>
        <dbReference type="EMBL" id="UWZ79301.1"/>
    </source>
</evidence>
<dbReference type="InterPro" id="IPR008978">
    <property type="entry name" value="HSP20-like_chaperone"/>
</dbReference>
<dbReference type="InterPro" id="IPR007052">
    <property type="entry name" value="CS_dom"/>
</dbReference>
<dbReference type="Proteomes" id="UP001060414">
    <property type="component" value="Chromosome"/>
</dbReference>
<feature type="domain" description="SHSP" evidence="4">
    <location>
        <begin position="54"/>
        <end position="166"/>
    </location>
</feature>
<dbReference type="SUPFAM" id="SSF49764">
    <property type="entry name" value="HSP20-like chaperones"/>
    <property type="match status" value="1"/>
</dbReference>
<comment type="similarity">
    <text evidence="1 2">Belongs to the small heat shock protein (HSP20) family.</text>
</comment>
<feature type="domain" description="CS" evidence="5">
    <location>
        <begin position="58"/>
        <end position="166"/>
    </location>
</feature>
<feature type="region of interest" description="Disordered" evidence="3">
    <location>
        <begin position="1"/>
        <end position="23"/>
    </location>
</feature>
<feature type="compositionally biased region" description="Basic and acidic residues" evidence="3">
    <location>
        <begin position="7"/>
        <end position="23"/>
    </location>
</feature>
<accession>A0ABY5ZKT1</accession>
<organism evidence="6 7">
    <name type="scientific">Geoalkalibacter halelectricus</name>
    <dbReference type="NCBI Taxonomy" id="2847045"/>
    <lineage>
        <taxon>Bacteria</taxon>
        <taxon>Pseudomonadati</taxon>
        <taxon>Thermodesulfobacteriota</taxon>
        <taxon>Desulfuromonadia</taxon>
        <taxon>Desulfuromonadales</taxon>
        <taxon>Geoalkalibacteraceae</taxon>
        <taxon>Geoalkalibacter</taxon>
    </lineage>
</organism>
<gene>
    <name evidence="6" type="ORF">L9S41_16710</name>
</gene>
<protein>
    <submittedName>
        <fullName evidence="6">Hsp20/alpha crystallin family protein</fullName>
    </submittedName>
</protein>
<proteinExistence type="inferred from homology"/>
<reference evidence="6" key="1">
    <citation type="journal article" date="2022" name="Environ. Microbiol.">
        <title>Geoalkalibacter halelectricus SAP #1 sp. nov. possessing extracellular electron transfer and mineral#reducing capabilities from a haloalkaline environment.</title>
        <authorList>
            <person name="Yadav S."/>
            <person name="Singh R."/>
            <person name="Sundharam S.S."/>
            <person name="Chaudhary S."/>
            <person name="Krishnamurthi S."/>
            <person name="Patil S.A."/>
        </authorList>
    </citation>
    <scope>NUCLEOTIDE SEQUENCE</scope>
    <source>
        <strain evidence="6">SAP-1</strain>
    </source>
</reference>
<dbReference type="PROSITE" id="PS01031">
    <property type="entry name" value="SHSP"/>
    <property type="match status" value="1"/>
</dbReference>
<dbReference type="EMBL" id="CP092109">
    <property type="protein sequence ID" value="UWZ79301.1"/>
    <property type="molecule type" value="Genomic_DNA"/>
</dbReference>
<evidence type="ECO:0000313" key="7">
    <source>
        <dbReference type="Proteomes" id="UP001060414"/>
    </source>
</evidence>
<dbReference type="PROSITE" id="PS51203">
    <property type="entry name" value="CS"/>
    <property type="match status" value="1"/>
</dbReference>
<evidence type="ECO:0000259" key="4">
    <source>
        <dbReference type="PROSITE" id="PS01031"/>
    </source>
</evidence>
<evidence type="ECO:0000259" key="5">
    <source>
        <dbReference type="PROSITE" id="PS51203"/>
    </source>
</evidence>
<evidence type="ECO:0000256" key="1">
    <source>
        <dbReference type="PROSITE-ProRule" id="PRU00285"/>
    </source>
</evidence>
<dbReference type="RefSeq" id="WP_260747657.1">
    <property type="nucleotide sequence ID" value="NZ_CP092109.1"/>
</dbReference>
<name>A0ABY5ZKT1_9BACT</name>
<sequence>MALRELMPWRKKDLSPARRDEESPLWSLRRDLNEIFERFSRSFGGGGELMEREDLWGGLFPAVDVAETDKEVLVTAELPGLDEKDIDVSLSGGYLSIRGEKKAEKENKEEQYYRKESYYGSFQRTIPLPAEVVEDQVEATYKKGMLKVKLPKSPAAQKERKKISIS</sequence>
<dbReference type="InterPro" id="IPR031107">
    <property type="entry name" value="Small_HSP"/>
</dbReference>
<evidence type="ECO:0000256" key="3">
    <source>
        <dbReference type="SAM" id="MobiDB-lite"/>
    </source>
</evidence>
<dbReference type="Pfam" id="PF00011">
    <property type="entry name" value="HSP20"/>
    <property type="match status" value="1"/>
</dbReference>
<dbReference type="CDD" id="cd06464">
    <property type="entry name" value="ACD_sHsps-like"/>
    <property type="match status" value="1"/>
</dbReference>
<dbReference type="PANTHER" id="PTHR11527">
    <property type="entry name" value="HEAT-SHOCK PROTEIN 20 FAMILY MEMBER"/>
    <property type="match status" value="1"/>
</dbReference>
<dbReference type="Gene3D" id="2.60.40.790">
    <property type="match status" value="1"/>
</dbReference>
<keyword evidence="7" id="KW-1185">Reference proteome</keyword>
<evidence type="ECO:0000256" key="2">
    <source>
        <dbReference type="RuleBase" id="RU003616"/>
    </source>
</evidence>